<protein>
    <submittedName>
        <fullName evidence="1">Uncharacterized protein</fullName>
    </submittedName>
</protein>
<organism evidence="1 2">
    <name type="scientific">Austropuccinia psidii MF-1</name>
    <dbReference type="NCBI Taxonomy" id="1389203"/>
    <lineage>
        <taxon>Eukaryota</taxon>
        <taxon>Fungi</taxon>
        <taxon>Dikarya</taxon>
        <taxon>Basidiomycota</taxon>
        <taxon>Pucciniomycotina</taxon>
        <taxon>Pucciniomycetes</taxon>
        <taxon>Pucciniales</taxon>
        <taxon>Sphaerophragmiaceae</taxon>
        <taxon>Austropuccinia</taxon>
    </lineage>
</organism>
<evidence type="ECO:0000313" key="2">
    <source>
        <dbReference type="Proteomes" id="UP000765509"/>
    </source>
</evidence>
<dbReference type="Proteomes" id="UP000765509">
    <property type="component" value="Unassembled WGS sequence"/>
</dbReference>
<dbReference type="EMBL" id="AVOT02006698">
    <property type="protein sequence ID" value="MBW0482225.1"/>
    <property type="molecule type" value="Genomic_DNA"/>
</dbReference>
<name>A0A9Q3CFI6_9BASI</name>
<evidence type="ECO:0000313" key="1">
    <source>
        <dbReference type="EMBL" id="MBW0482225.1"/>
    </source>
</evidence>
<keyword evidence="2" id="KW-1185">Reference proteome</keyword>
<accession>A0A9Q3CFI6</accession>
<sequence>MGCQHICRFSPTWAHKPEPHQHTLSIASHPSKCSAPMIPDTELFCTGTRHCGSYARHLHMHCGTFGSCLPANSHTFPPGIPVCVSPQEFLHPTKLMFGGMPPYIPHPPTQKVPTVKSPFPLHHCPEGHYTTINLGKIHLLFAVTTANMASGLQYATIQEAATTHPILNMLI</sequence>
<dbReference type="AlphaFoldDB" id="A0A9Q3CFI6"/>
<comment type="caution">
    <text evidence="1">The sequence shown here is derived from an EMBL/GenBank/DDBJ whole genome shotgun (WGS) entry which is preliminary data.</text>
</comment>
<proteinExistence type="predicted"/>
<gene>
    <name evidence="1" type="ORF">O181_021940</name>
</gene>
<reference evidence="1" key="1">
    <citation type="submission" date="2021-03" db="EMBL/GenBank/DDBJ databases">
        <title>Draft genome sequence of rust myrtle Austropuccinia psidii MF-1, a brazilian biotype.</title>
        <authorList>
            <person name="Quecine M.C."/>
            <person name="Pachon D.M.R."/>
            <person name="Bonatelli M.L."/>
            <person name="Correr F.H."/>
            <person name="Franceschini L.M."/>
            <person name="Leite T.F."/>
            <person name="Margarido G.R.A."/>
            <person name="Almeida C.A."/>
            <person name="Ferrarezi J.A."/>
            <person name="Labate C.A."/>
        </authorList>
    </citation>
    <scope>NUCLEOTIDE SEQUENCE</scope>
    <source>
        <strain evidence="1">MF-1</strain>
    </source>
</reference>